<sequence length="2203" mass="244996">MDKNENKYRLNDKHVPCSSTLRQRNEESRNPYYNVEHNDKKNGGRASEESTGCCTTLRGHRDIGIADRESSAQLAMSFNAGSQRAFALKRSKMTAADVRRHVMTGSLLLHPQAAFSVDATDNPSHIVNLIDVVEPLDVEDILSQRKSSSSIYEHTSTNASPRRVAEFPVDDVEVRLVHRDQLTVEPPVPATLSGVDEVVRDLIRTYNDDLSLVQRRYQQFSSGEAYVRVVMERPIMVQSTQRQVYEIETERAVARSASIAEDQGAAKRDSYGSHYSSDSMCTVGSSSGGTTREETIHPPHQLHSSASDATVPGVIQRISNTQLDQINEARRQTNRQNAIVNLLPVQPESEVIERRSPPPFPVEHTGQKLLIKVLQLELEPNFEPIFGSVALYDVKEKRKISENFYFDMNDESLRAMLAKHVGREDDASKCTQAAFSISQPVADIFIVVKLEKVLQACEVADASDPYLKEDRNKERLAQSARAFCDRLGAYRMPLGWIAIDLSKILCGAHSLEKSEIMSARTESTPSSPGPHYDTESIISADRASCSTSGTFRRIGSGTSSATMLAAIEKSRTPVQRRKMFGTMPQMSVPNDAAPVVPAGDSTELQSKEANPLPLTLSSLQPLLLDLNSFFRQESERLSDEDLCKMLIESRKGGSKLARLKAFPAKFKLEIAGNGIEECPMRLTPELLRVHPYVPGNPSDIIKEIAEFPCKGVYAVNACYRNLLYVYPRFVNLSNRSGASRNISIRVELMDAHERPMQLVFGKSSCADMNAHANTIVCYHNKTPTFYDEIKIALPVDLNDGHHLLFTFYHVACKQNKLADEVETPIGYSWVPLYKDGRLQTGDFILPIALERLPTSYGYLSPDVNLPNVKWLDAHKPLFSVSLEAITTVHTQDRHLDTFLFAYRSLSSTDKKNPPVSEGDLKNAIQGVIKARPEPMVAFLYVILDKLLALIANPPYSVSVSGACFEVLGQLVKICTVLLDGFCDAHGRSSLLTTYIHYNKIALKESSILPQCIAAAPGREENMARAPSSPESQHLFDIIKRQHGGALLGLIRITGLGNFIMVMHEELAVQWVMSGGAAREMAFLNSWFFLELMVKSMAEYLSLSNRLYLPRKLRFGETFIQDLNALSQAMISEVVRRTSKDPRQSQSINASWAFFLRDSFSLMDRSFVMNLVKQYNRELAAKIVVATEPCTTTLMLLKLDFVRIISSHEHFVVLNLPLGLTAAYGMSASPALTVASSGSSESSGVGAPASIGVHSSAPQMQPPSPSNSSLSSRASSQAAESHGSVGSAELTADFRSRHFIVGLALADLAAVLETPNALLHSRAVGLIRNLLSSHEADSRLLDTGVKSRVASLYLPLVGIVLDASSQLYDPYVRGGHSRGSIGYAIASSLSNSRSFAMEVESGAVSDKVMLAIGGLSSSPPCSPPAERTRVPLIRPTLSLEITRQLLACFCWAIKNMDRSTLRQWIRELSPNRLLQFLDVLQLAISCFEFKCCTPAQASVDAAGEEIRHKLEEAIIGNNSSAKELLRKKSRGAADCDGVRWRKEALGKNSWKSNTYSSGCHSTDEQPMSEQEIALEASLCTEVALIVLDTLELLVRVLSVPGSDHLFFVLPSVLRVLAAASLYLLMRQSFESGANLSKVKMQITMSLSTLVSTGTRHGDWINEDCLRRSLKTVLTYSETDASTDAQLRVTTFSEQVKDLVFNLHMILSDTVKMKEYTNDFEMLIDLMYRVAKGYQNNPDLRLTWLINMANKHAARENAAEAAECMLHAAALAAEYISMRHHEHYLPKGAIAFAQISDNILEESAVSDDVISADEEGICESRHFTENGLVHLVEKTAQFMEKAQMYETMLLVYKVITPILEQNRDYRRLAQIHSRLSDALSRIEPTIPLIEDIADAWYSPLPSADKRCFGTYFRVGFYGNRFGDLDGAEFIYKEPAITKLSEVSHRLEAFYTDRFGKGVVEVIKDSNIAYLQITYVEPYLERWERRRRPTHFERNHKLNRFVYATPFTKDGRPHGDLSDQYKRRTVLTTQYSFPYVKTRLRVINREQTVLTPIEVAIEDVQKKTRELAAATAQDPPDAKMLQMVLQGCIGTTVNQGPVQVANVFLTSVVLDERGKPIDKLQNKLRLCFKDFSKKCADALHKNKQLIQADQQAYQNELQKNYIEFTKRMAPIVGSGAVRKIRSAEAHTLRAAQAAAIAAELGPVTAV</sequence>
<dbReference type="CDD" id="cd08696">
    <property type="entry name" value="C2_Dock-C"/>
    <property type="match status" value="1"/>
</dbReference>
<dbReference type="GO" id="GO:0007264">
    <property type="term" value="P:small GTPase-mediated signal transduction"/>
    <property type="evidence" value="ECO:0007669"/>
    <property type="project" value="InterPro"/>
</dbReference>
<feature type="region of interest" description="Disordered" evidence="4">
    <location>
        <begin position="261"/>
        <end position="293"/>
    </location>
</feature>
<feature type="domain" description="C2 DOCK-type" evidence="5">
    <location>
        <begin position="720"/>
        <end position="885"/>
    </location>
</feature>
<evidence type="ECO:0000259" key="5">
    <source>
        <dbReference type="PROSITE" id="PS51650"/>
    </source>
</evidence>
<reference evidence="7 8" key="1">
    <citation type="submission" date="2014-11" db="EMBL/GenBank/DDBJ databases">
        <title>Genetic blueprint of the zoonotic pathogen Toxocara canis.</title>
        <authorList>
            <person name="Zhu X.-Q."/>
            <person name="Korhonen P.K."/>
            <person name="Cai H."/>
            <person name="Young N.D."/>
            <person name="Nejsum P."/>
            <person name="von Samson-Himmelstjerna G."/>
            <person name="Boag P.R."/>
            <person name="Tan P."/>
            <person name="Li Q."/>
            <person name="Min J."/>
            <person name="Yang Y."/>
            <person name="Wang X."/>
            <person name="Fang X."/>
            <person name="Hall R.S."/>
            <person name="Hofmann A."/>
            <person name="Sternberg P.W."/>
            <person name="Jex A.R."/>
            <person name="Gasser R.B."/>
        </authorList>
    </citation>
    <scope>NUCLEOTIDE SEQUENCE [LARGE SCALE GENOMIC DNA]</scope>
    <source>
        <strain evidence="7">PN_DK_2014</strain>
    </source>
</reference>
<dbReference type="PANTHER" id="PTHR23317:SF76">
    <property type="entry name" value="LD20667P"/>
    <property type="match status" value="1"/>
</dbReference>
<dbReference type="FunFam" id="1.25.40.410:FF:000002">
    <property type="entry name" value="Dedicator of cytokinesis protein 7"/>
    <property type="match status" value="1"/>
</dbReference>
<dbReference type="OMA" id="TFYHLGC"/>
<keyword evidence="8" id="KW-1185">Reference proteome</keyword>
<feature type="region of interest" description="Disordered" evidence="4">
    <location>
        <begin position="1242"/>
        <end position="1281"/>
    </location>
</feature>
<evidence type="ECO:0000259" key="6">
    <source>
        <dbReference type="PROSITE" id="PS51651"/>
    </source>
</evidence>
<protein>
    <submittedName>
        <fullName evidence="7">Dedicator of cytokinesis protein 6</fullName>
    </submittedName>
</protein>
<dbReference type="Pfam" id="PF06920">
    <property type="entry name" value="DHR-2_Lobe_A"/>
    <property type="match status" value="1"/>
</dbReference>
<feature type="compositionally biased region" description="Basic and acidic residues" evidence="4">
    <location>
        <begin position="1"/>
        <end position="15"/>
    </location>
</feature>
<dbReference type="PROSITE" id="PS51651">
    <property type="entry name" value="DOCKER"/>
    <property type="match status" value="1"/>
</dbReference>
<evidence type="ECO:0000256" key="3">
    <source>
        <dbReference type="PROSITE-ProRule" id="PRU00983"/>
    </source>
</evidence>
<evidence type="ECO:0000313" key="7">
    <source>
        <dbReference type="EMBL" id="KHN87304.1"/>
    </source>
</evidence>
<comment type="similarity">
    <text evidence="3">Belongs to the DOCK family.</text>
</comment>
<comment type="caution">
    <text evidence="7">The sequence shown here is derived from an EMBL/GenBank/DDBJ whole genome shotgun (WGS) entry which is preliminary data.</text>
</comment>
<feature type="compositionally biased region" description="Low complexity" evidence="4">
    <location>
        <begin position="1242"/>
        <end position="1258"/>
    </location>
</feature>
<evidence type="ECO:0000313" key="8">
    <source>
        <dbReference type="Proteomes" id="UP000031036"/>
    </source>
</evidence>
<gene>
    <name evidence="7" type="primary">DOCK6</name>
    <name evidence="7" type="ORF">Tcan_17908</name>
</gene>
<accession>A0A0B2W0Y4</accession>
<dbReference type="Pfam" id="PF20421">
    <property type="entry name" value="DHR-2_Lobe_C"/>
    <property type="match status" value="1"/>
</dbReference>
<dbReference type="InterPro" id="IPR046770">
    <property type="entry name" value="DOCKER_Lobe_B"/>
</dbReference>
<feature type="compositionally biased region" description="Low complexity" evidence="4">
    <location>
        <begin position="1265"/>
        <end position="1280"/>
    </location>
</feature>
<dbReference type="Gene3D" id="1.25.40.410">
    <property type="match status" value="1"/>
</dbReference>
<feature type="region of interest" description="Disordered" evidence="4">
    <location>
        <begin position="1"/>
        <end position="53"/>
    </location>
</feature>
<organism evidence="7 8">
    <name type="scientific">Toxocara canis</name>
    <name type="common">Canine roundworm</name>
    <dbReference type="NCBI Taxonomy" id="6265"/>
    <lineage>
        <taxon>Eukaryota</taxon>
        <taxon>Metazoa</taxon>
        <taxon>Ecdysozoa</taxon>
        <taxon>Nematoda</taxon>
        <taxon>Chromadorea</taxon>
        <taxon>Rhabditida</taxon>
        <taxon>Spirurina</taxon>
        <taxon>Ascaridomorpha</taxon>
        <taxon>Ascaridoidea</taxon>
        <taxon>Toxocaridae</taxon>
        <taxon>Toxocara</taxon>
    </lineage>
</organism>
<dbReference type="InterPro" id="IPR043162">
    <property type="entry name" value="DOCK_C_lobe_C"/>
</dbReference>
<dbReference type="InterPro" id="IPR035892">
    <property type="entry name" value="C2_domain_sf"/>
</dbReference>
<dbReference type="Pfam" id="PF20422">
    <property type="entry name" value="DHR-2_Lobe_B"/>
    <property type="match status" value="1"/>
</dbReference>
<proteinExistence type="inferred from homology"/>
<feature type="domain" description="DOCKER" evidence="6">
    <location>
        <begin position="1730"/>
        <end position="2174"/>
    </location>
</feature>
<keyword evidence="2" id="KW-0344">Guanine-nucleotide releasing factor</keyword>
<dbReference type="GO" id="GO:0005085">
    <property type="term" value="F:guanyl-nucleotide exchange factor activity"/>
    <property type="evidence" value="ECO:0007669"/>
    <property type="project" value="UniProtKB-KW"/>
</dbReference>
<dbReference type="EMBL" id="JPKZ01000441">
    <property type="protein sequence ID" value="KHN87304.1"/>
    <property type="molecule type" value="Genomic_DNA"/>
</dbReference>
<dbReference type="Gene3D" id="1.20.58.740">
    <property type="match status" value="1"/>
</dbReference>
<feature type="compositionally biased region" description="Basic and acidic residues" evidence="4">
    <location>
        <begin position="36"/>
        <end position="48"/>
    </location>
</feature>
<dbReference type="InterPro" id="IPR027007">
    <property type="entry name" value="C2_DOCK-type_domain"/>
</dbReference>
<dbReference type="InterPro" id="IPR027357">
    <property type="entry name" value="DOCKER_dom"/>
</dbReference>
<dbReference type="FunFam" id="1.20.58.740:FF:000002">
    <property type="entry name" value="Dedicator of cytokinesis protein 7"/>
    <property type="match status" value="1"/>
</dbReference>
<dbReference type="InterPro" id="IPR043161">
    <property type="entry name" value="DOCK_C_lobe_A"/>
</dbReference>
<dbReference type="Pfam" id="PF14429">
    <property type="entry name" value="DOCK-C2"/>
    <property type="match status" value="1"/>
</dbReference>
<dbReference type="PROSITE" id="PS51650">
    <property type="entry name" value="C2_DOCK"/>
    <property type="match status" value="1"/>
</dbReference>
<evidence type="ECO:0000256" key="4">
    <source>
        <dbReference type="SAM" id="MobiDB-lite"/>
    </source>
</evidence>
<feature type="compositionally biased region" description="Polar residues" evidence="4">
    <location>
        <begin position="273"/>
        <end position="290"/>
    </location>
</feature>
<dbReference type="STRING" id="6265.A0A0B2W0Y4"/>
<dbReference type="Pfam" id="PF11878">
    <property type="entry name" value="DOCK_C-D_N"/>
    <property type="match status" value="1"/>
</dbReference>
<dbReference type="InterPro" id="IPR046773">
    <property type="entry name" value="DOCKER_Lobe_C"/>
</dbReference>
<dbReference type="PANTHER" id="PTHR23317">
    <property type="entry name" value="DEDICATOR OF CYTOKINESIS DOCK"/>
    <property type="match status" value="1"/>
</dbReference>
<evidence type="ECO:0000256" key="1">
    <source>
        <dbReference type="ARBA" id="ARBA00022553"/>
    </source>
</evidence>
<dbReference type="InterPro" id="IPR046769">
    <property type="entry name" value="DOCKER_Lobe_A"/>
</dbReference>
<keyword evidence="1" id="KW-0597">Phosphoprotein</keyword>
<dbReference type="CDD" id="cd11695">
    <property type="entry name" value="DHR2_DOCK_C"/>
    <property type="match status" value="1"/>
</dbReference>
<evidence type="ECO:0000256" key="2">
    <source>
        <dbReference type="ARBA" id="ARBA00022658"/>
    </source>
</evidence>
<dbReference type="OrthoDB" id="47328at2759"/>
<name>A0A0B2W0Y4_TOXCA</name>
<dbReference type="InterPro" id="IPR037808">
    <property type="entry name" value="C2_Dock-C"/>
</dbReference>
<dbReference type="InterPro" id="IPR021816">
    <property type="entry name" value="DOCK_C/D_N"/>
</dbReference>
<dbReference type="Gene3D" id="2.60.40.150">
    <property type="entry name" value="C2 domain"/>
    <property type="match status" value="1"/>
</dbReference>
<dbReference type="Proteomes" id="UP000031036">
    <property type="component" value="Unassembled WGS sequence"/>
</dbReference>
<dbReference type="InterPro" id="IPR026791">
    <property type="entry name" value="DOCK"/>
</dbReference>